<dbReference type="RefSeq" id="XP_009035754.1">
    <property type="nucleotide sequence ID" value="XM_009037506.1"/>
</dbReference>
<dbReference type="GeneID" id="20228194"/>
<evidence type="ECO:0000313" key="2">
    <source>
        <dbReference type="EMBL" id="EGB09710.1"/>
    </source>
</evidence>
<gene>
    <name evidence="2" type="ORF">AURANDRAFT_71373</name>
</gene>
<evidence type="ECO:0000313" key="3">
    <source>
        <dbReference type="Proteomes" id="UP000002729"/>
    </source>
</evidence>
<keyword evidence="1" id="KW-1133">Transmembrane helix</keyword>
<evidence type="ECO:0000256" key="1">
    <source>
        <dbReference type="SAM" id="Phobius"/>
    </source>
</evidence>
<dbReference type="AlphaFoldDB" id="F0Y5Z3"/>
<dbReference type="Proteomes" id="UP000002729">
    <property type="component" value="Unassembled WGS sequence"/>
</dbReference>
<name>F0Y5Z3_AURAN</name>
<accession>F0Y5Z3</accession>
<dbReference type="EMBL" id="GL833125">
    <property type="protein sequence ID" value="EGB09710.1"/>
    <property type="molecule type" value="Genomic_DNA"/>
</dbReference>
<proteinExistence type="predicted"/>
<protein>
    <submittedName>
        <fullName evidence="2">Expressed protein</fullName>
    </submittedName>
</protein>
<sequence length="128" mass="14030">MCLCCLGWGLFLYNYANGRAREPRLEDVTPNAQILAGQAGVSVLDYFFWTLFVGLSGSSLYAAMLVFDVLPFVAQASFIYYIMTNAKLEPATRSCCDDAAEKETMLAARPSCCAEKQAKPCCKATELV</sequence>
<organism evidence="3">
    <name type="scientific">Aureococcus anophagefferens</name>
    <name type="common">Harmful bloom alga</name>
    <dbReference type="NCBI Taxonomy" id="44056"/>
    <lineage>
        <taxon>Eukaryota</taxon>
        <taxon>Sar</taxon>
        <taxon>Stramenopiles</taxon>
        <taxon>Ochrophyta</taxon>
        <taxon>Pelagophyceae</taxon>
        <taxon>Pelagomonadales</taxon>
        <taxon>Pelagomonadaceae</taxon>
        <taxon>Aureococcus</taxon>
    </lineage>
</organism>
<keyword evidence="1" id="KW-0472">Membrane</keyword>
<feature type="transmembrane region" description="Helical" evidence="1">
    <location>
        <begin position="60"/>
        <end position="83"/>
    </location>
</feature>
<keyword evidence="1" id="KW-0812">Transmembrane</keyword>
<keyword evidence="3" id="KW-1185">Reference proteome</keyword>
<reference evidence="2 3" key="1">
    <citation type="journal article" date="2011" name="Proc. Natl. Acad. Sci. U.S.A.">
        <title>Niche of harmful alga Aureococcus anophagefferens revealed through ecogenomics.</title>
        <authorList>
            <person name="Gobler C.J."/>
            <person name="Berry D.L."/>
            <person name="Dyhrman S.T."/>
            <person name="Wilhelm S.W."/>
            <person name="Salamov A."/>
            <person name="Lobanov A.V."/>
            <person name="Zhang Y."/>
            <person name="Collier J.L."/>
            <person name="Wurch L.L."/>
            <person name="Kustka A.B."/>
            <person name="Dill B.D."/>
            <person name="Shah M."/>
            <person name="VerBerkmoes N.C."/>
            <person name="Kuo A."/>
            <person name="Terry A."/>
            <person name="Pangilinan J."/>
            <person name="Lindquist E.A."/>
            <person name="Lucas S."/>
            <person name="Paulsen I.T."/>
            <person name="Hattenrath-Lehmann T.K."/>
            <person name="Talmage S.C."/>
            <person name="Walker E.A."/>
            <person name="Koch F."/>
            <person name="Burson A.M."/>
            <person name="Marcoval M.A."/>
            <person name="Tang Y.Z."/>
            <person name="Lecleir G.R."/>
            <person name="Coyne K.J."/>
            <person name="Berg G.M."/>
            <person name="Bertrand E.M."/>
            <person name="Saito M.A."/>
            <person name="Gladyshev V.N."/>
            <person name="Grigoriev I.V."/>
        </authorList>
    </citation>
    <scope>NUCLEOTIDE SEQUENCE [LARGE SCALE GENOMIC DNA]</scope>
    <source>
        <strain evidence="3">CCMP 1984</strain>
    </source>
</reference>
<dbReference type="KEGG" id="aaf:AURANDRAFT_71373"/>
<dbReference type="InParanoid" id="F0Y5Z3"/>